<dbReference type="Gene3D" id="1.20.1250.20">
    <property type="entry name" value="MFS general substrate transporter like domains"/>
    <property type="match status" value="2"/>
</dbReference>
<accession>A0A5C4T8H6</accession>
<organism evidence="8 9">
    <name type="scientific">Paenibacillus hemerocallicola</name>
    <dbReference type="NCBI Taxonomy" id="1172614"/>
    <lineage>
        <taxon>Bacteria</taxon>
        <taxon>Bacillati</taxon>
        <taxon>Bacillota</taxon>
        <taxon>Bacilli</taxon>
        <taxon>Bacillales</taxon>
        <taxon>Paenibacillaceae</taxon>
        <taxon>Paenibacillus</taxon>
    </lineage>
</organism>
<dbReference type="PANTHER" id="PTHR23526:SF2">
    <property type="entry name" value="MAJOR FACILITATOR SUPERFAMILY (MFS) PROFILE DOMAIN-CONTAINING PROTEIN"/>
    <property type="match status" value="1"/>
</dbReference>
<dbReference type="GO" id="GO:0022857">
    <property type="term" value="F:transmembrane transporter activity"/>
    <property type="evidence" value="ECO:0007669"/>
    <property type="project" value="InterPro"/>
</dbReference>
<feature type="transmembrane region" description="Helical" evidence="6">
    <location>
        <begin position="55"/>
        <end position="75"/>
    </location>
</feature>
<comment type="caution">
    <text evidence="8">The sequence shown here is derived from an EMBL/GenBank/DDBJ whole genome shotgun (WGS) entry which is preliminary data.</text>
</comment>
<evidence type="ECO:0000256" key="1">
    <source>
        <dbReference type="ARBA" id="ARBA00004651"/>
    </source>
</evidence>
<dbReference type="Pfam" id="PF07690">
    <property type="entry name" value="MFS_1"/>
    <property type="match status" value="1"/>
</dbReference>
<evidence type="ECO:0000313" key="8">
    <source>
        <dbReference type="EMBL" id="TNJ64629.1"/>
    </source>
</evidence>
<dbReference type="SUPFAM" id="SSF103473">
    <property type="entry name" value="MFS general substrate transporter"/>
    <property type="match status" value="1"/>
</dbReference>
<dbReference type="AlphaFoldDB" id="A0A5C4T8H6"/>
<evidence type="ECO:0000256" key="6">
    <source>
        <dbReference type="SAM" id="Phobius"/>
    </source>
</evidence>
<feature type="transmembrane region" description="Helical" evidence="6">
    <location>
        <begin position="111"/>
        <end position="133"/>
    </location>
</feature>
<feature type="transmembrane region" description="Helical" evidence="6">
    <location>
        <begin position="225"/>
        <end position="249"/>
    </location>
</feature>
<comment type="subcellular location">
    <subcellularLocation>
        <location evidence="1">Cell membrane</location>
        <topology evidence="1">Multi-pass membrane protein</topology>
    </subcellularLocation>
</comment>
<dbReference type="GO" id="GO:0005886">
    <property type="term" value="C:plasma membrane"/>
    <property type="evidence" value="ECO:0007669"/>
    <property type="project" value="UniProtKB-SubCell"/>
</dbReference>
<feature type="domain" description="Major facilitator superfamily (MFS) profile" evidence="7">
    <location>
        <begin position="224"/>
        <end position="412"/>
    </location>
</feature>
<feature type="transmembrane region" description="Helical" evidence="6">
    <location>
        <begin position="376"/>
        <end position="396"/>
    </location>
</feature>
<evidence type="ECO:0000256" key="4">
    <source>
        <dbReference type="ARBA" id="ARBA00022989"/>
    </source>
</evidence>
<dbReference type="InterPro" id="IPR020846">
    <property type="entry name" value="MFS_dom"/>
</dbReference>
<keyword evidence="3 6" id="KW-0812">Transmembrane</keyword>
<name>A0A5C4T8H6_9BACL</name>
<dbReference type="InterPro" id="IPR052528">
    <property type="entry name" value="Sugar_transport-like"/>
</dbReference>
<dbReference type="InterPro" id="IPR036259">
    <property type="entry name" value="MFS_trans_sf"/>
</dbReference>
<keyword evidence="4 6" id="KW-1133">Transmembrane helix</keyword>
<feature type="transmembrane region" description="Helical" evidence="6">
    <location>
        <begin position="349"/>
        <end position="370"/>
    </location>
</feature>
<proteinExistence type="predicted"/>
<sequence length="412" mass="44767">MKPNEPMYKFGMRMGPEVWRNAKIDFGSAGLVSLFNVVLNQFFIVFALQQGASNLQVGLLSAAAPIGLLFSPLWTSWIEKTNNPKPFVVFPSLFGRLLLFLPAFIPNPGGYVATAIVFQMLMAIQAPAYAMLISRIYPPDLRGRLMGYVRVPMGLLMIPLAYIIGNWTDMSGPSGPLIAAAVAGVVSILLFSNVRLPKTDAPPAISRPQFSFRDQWNLVKGNRTLAIFLTATMLSGFGNMLAGPLYQMIQVDVLQLRNVEIGYARVAYFTGLLLTYLIGGRMIDRFDIKHTLLCGIGAYAIVPMLYGLWGSYSGVIIGNFVQGIGEAIWDIGILAFIFRLSPGREAAMFGLHLMLFGIRGTLGPILSSLLADSVPLAMLLIAASLCAWSGTALFWLGNRKRSEPAASISSGG</sequence>
<dbReference type="Proteomes" id="UP000307943">
    <property type="component" value="Unassembled WGS sequence"/>
</dbReference>
<dbReference type="EMBL" id="VDCQ01000027">
    <property type="protein sequence ID" value="TNJ64629.1"/>
    <property type="molecule type" value="Genomic_DNA"/>
</dbReference>
<feature type="transmembrane region" description="Helical" evidence="6">
    <location>
        <begin position="145"/>
        <end position="165"/>
    </location>
</feature>
<keyword evidence="5 6" id="KW-0472">Membrane</keyword>
<feature type="transmembrane region" description="Helical" evidence="6">
    <location>
        <begin position="315"/>
        <end position="337"/>
    </location>
</feature>
<keyword evidence="9" id="KW-1185">Reference proteome</keyword>
<dbReference type="InterPro" id="IPR011701">
    <property type="entry name" value="MFS"/>
</dbReference>
<feature type="transmembrane region" description="Helical" evidence="6">
    <location>
        <begin position="291"/>
        <end position="309"/>
    </location>
</feature>
<feature type="transmembrane region" description="Helical" evidence="6">
    <location>
        <begin position="29"/>
        <end position="49"/>
    </location>
</feature>
<feature type="transmembrane region" description="Helical" evidence="6">
    <location>
        <begin position="87"/>
        <end position="105"/>
    </location>
</feature>
<feature type="transmembrane region" description="Helical" evidence="6">
    <location>
        <begin position="261"/>
        <end position="279"/>
    </location>
</feature>
<dbReference type="RefSeq" id="WP_139603890.1">
    <property type="nucleotide sequence ID" value="NZ_VDCQ01000027.1"/>
</dbReference>
<evidence type="ECO:0000313" key="9">
    <source>
        <dbReference type="Proteomes" id="UP000307943"/>
    </source>
</evidence>
<evidence type="ECO:0000256" key="5">
    <source>
        <dbReference type="ARBA" id="ARBA00023136"/>
    </source>
</evidence>
<evidence type="ECO:0000256" key="2">
    <source>
        <dbReference type="ARBA" id="ARBA00022448"/>
    </source>
</evidence>
<feature type="transmembrane region" description="Helical" evidence="6">
    <location>
        <begin position="177"/>
        <end position="196"/>
    </location>
</feature>
<dbReference type="PANTHER" id="PTHR23526">
    <property type="entry name" value="INTEGRAL MEMBRANE TRANSPORT PROTEIN-RELATED"/>
    <property type="match status" value="1"/>
</dbReference>
<keyword evidence="2" id="KW-0813">Transport</keyword>
<dbReference type="PROSITE" id="PS50850">
    <property type="entry name" value="MFS"/>
    <property type="match status" value="1"/>
</dbReference>
<evidence type="ECO:0000256" key="3">
    <source>
        <dbReference type="ARBA" id="ARBA00022692"/>
    </source>
</evidence>
<protein>
    <submittedName>
        <fullName evidence="8">MFS transporter</fullName>
    </submittedName>
</protein>
<evidence type="ECO:0000259" key="7">
    <source>
        <dbReference type="PROSITE" id="PS50850"/>
    </source>
</evidence>
<gene>
    <name evidence="8" type="ORF">FE784_19475</name>
</gene>
<dbReference type="OrthoDB" id="2370447at2"/>
<reference evidence="8 9" key="1">
    <citation type="submission" date="2019-05" db="EMBL/GenBank/DDBJ databases">
        <title>We sequenced the genome of Paenibacillus hemerocallicola KCTC 33185 for further insight into its adaptation and study the phylogeny of Paenibacillus.</title>
        <authorList>
            <person name="Narsing Rao M.P."/>
        </authorList>
    </citation>
    <scope>NUCLEOTIDE SEQUENCE [LARGE SCALE GENOMIC DNA]</scope>
    <source>
        <strain evidence="8 9">KCTC 33185</strain>
    </source>
</reference>